<keyword evidence="2" id="KW-1185">Reference proteome</keyword>
<name>A0A371XHM3_9HYPH</name>
<sequence>MHTPLAITKTLFRSMLVVLMLAAPVLAVPASQSFGENIIEAPAPKAKGIGFALLVILQRT</sequence>
<evidence type="ECO:0000313" key="2">
    <source>
        <dbReference type="Proteomes" id="UP000262379"/>
    </source>
</evidence>
<dbReference type="Proteomes" id="UP000262379">
    <property type="component" value="Unassembled WGS sequence"/>
</dbReference>
<comment type="caution">
    <text evidence="1">The sequence shown here is derived from an EMBL/GenBank/DDBJ whole genome shotgun (WGS) entry which is preliminary data.</text>
</comment>
<dbReference type="RefSeq" id="WP_116622497.1">
    <property type="nucleotide sequence ID" value="NZ_QURN01000003.1"/>
</dbReference>
<evidence type="ECO:0000313" key="1">
    <source>
        <dbReference type="EMBL" id="RFC68729.1"/>
    </source>
</evidence>
<dbReference type="AlphaFoldDB" id="A0A371XHM3"/>
<reference evidence="2" key="1">
    <citation type="submission" date="2018-08" db="EMBL/GenBank/DDBJ databases">
        <authorList>
            <person name="Im W.T."/>
        </authorList>
    </citation>
    <scope>NUCLEOTIDE SEQUENCE [LARGE SCALE GENOMIC DNA]</scope>
    <source>
        <strain evidence="2">LA-28</strain>
    </source>
</reference>
<protein>
    <submittedName>
        <fullName evidence="1">Uncharacterized protein</fullName>
    </submittedName>
</protein>
<proteinExistence type="predicted"/>
<organism evidence="1 2">
    <name type="scientific">Mesorhizobium denitrificans</name>
    <dbReference type="NCBI Taxonomy" id="2294114"/>
    <lineage>
        <taxon>Bacteria</taxon>
        <taxon>Pseudomonadati</taxon>
        <taxon>Pseudomonadota</taxon>
        <taxon>Alphaproteobacteria</taxon>
        <taxon>Hyphomicrobiales</taxon>
        <taxon>Phyllobacteriaceae</taxon>
        <taxon>Mesorhizobium</taxon>
    </lineage>
</organism>
<gene>
    <name evidence="1" type="ORF">DY251_03565</name>
</gene>
<accession>A0A371XHM3</accession>
<dbReference type="EMBL" id="QURN01000003">
    <property type="protein sequence ID" value="RFC68729.1"/>
    <property type="molecule type" value="Genomic_DNA"/>
</dbReference>